<dbReference type="AlphaFoldDB" id="A0A138A128"/>
<evidence type="ECO:0000256" key="6">
    <source>
        <dbReference type="ARBA" id="ARBA00023002"/>
    </source>
</evidence>
<dbReference type="Pfam" id="PF00743">
    <property type="entry name" value="FMO-like"/>
    <property type="match status" value="1"/>
</dbReference>
<sequence>MDDHRGRVCVIGAGYAGIGLARALRGAGIPYDHLEATDRIGGNWSHGVYDSTHLISSKKSTQYADFPMPEHYPTFPSAAQMLEYLQSYVDRSGLAENLEFDTEVRSVRPVDANGTAGWLVELASGEVRHYRAVVVANGHYWERNLPWYPGEFTGTQLHSKDYKNPADLSGRRVLVVGAGNSASDIAVEASAAVGTADVSMRRGYWFIPKTLFGVPSSEWDRIWWPIPLQRTVFKQALRLSYGDYRRYGLQRPDHRLFTRDVTVNTSLMYALQHGKVSVRPEIERFDGARVRFTDGTSAEYDTIVWATGFHTRFPMLDESMFVWENGDPLLVEHVLVPRYANLYLWGLVAPRSGAGRIISFGADFLAEAIPAQDGVTEPLSDMLARRFPARSSMLAGSAEILCRIRLLRSALRLQRARAVLRPRNNLSKEPIGS</sequence>
<keyword evidence="6" id="KW-0560">Oxidoreductase</keyword>
<dbReference type="GO" id="GO:0004499">
    <property type="term" value="F:N,N-dimethylaniline monooxygenase activity"/>
    <property type="evidence" value="ECO:0007669"/>
    <property type="project" value="InterPro"/>
</dbReference>
<dbReference type="InterPro" id="IPR000960">
    <property type="entry name" value="Flavin_mOase"/>
</dbReference>
<dbReference type="InterPro" id="IPR036291">
    <property type="entry name" value="NAD(P)-bd_dom_sf"/>
</dbReference>
<dbReference type="Proteomes" id="UP000070258">
    <property type="component" value="Unassembled WGS sequence"/>
</dbReference>
<dbReference type="PANTHER" id="PTHR23023">
    <property type="entry name" value="DIMETHYLANILINE MONOOXYGENASE"/>
    <property type="match status" value="1"/>
</dbReference>
<comment type="similarity">
    <text evidence="2">Belongs to the FAD-binding monooxygenase family.</text>
</comment>
<proteinExistence type="inferred from homology"/>
<evidence type="ECO:0000256" key="5">
    <source>
        <dbReference type="ARBA" id="ARBA00022857"/>
    </source>
</evidence>
<dbReference type="InterPro" id="IPR050346">
    <property type="entry name" value="FMO-like"/>
</dbReference>
<evidence type="ECO:0000256" key="1">
    <source>
        <dbReference type="ARBA" id="ARBA00009183"/>
    </source>
</evidence>
<accession>A0A138A128</accession>
<evidence type="ECO:0000256" key="4">
    <source>
        <dbReference type="ARBA" id="ARBA00022827"/>
    </source>
</evidence>
<organism evidence="7 8">
    <name type="scientific">Tsukamurella pseudospumae</name>
    <dbReference type="NCBI Taxonomy" id="239498"/>
    <lineage>
        <taxon>Bacteria</taxon>
        <taxon>Bacillati</taxon>
        <taxon>Actinomycetota</taxon>
        <taxon>Actinomycetes</taxon>
        <taxon>Mycobacteriales</taxon>
        <taxon>Tsukamurellaceae</taxon>
        <taxon>Tsukamurella</taxon>
    </lineage>
</organism>
<dbReference type="OrthoDB" id="5168853at2"/>
<evidence type="ECO:0000313" key="7">
    <source>
        <dbReference type="EMBL" id="KXP04130.1"/>
    </source>
</evidence>
<keyword evidence="4" id="KW-0274">FAD</keyword>
<evidence type="ECO:0000313" key="8">
    <source>
        <dbReference type="Proteomes" id="UP000070258"/>
    </source>
</evidence>
<name>A0A138A128_9ACTN</name>
<keyword evidence="3" id="KW-0285">Flavoprotein</keyword>
<dbReference type="Gene3D" id="3.50.50.60">
    <property type="entry name" value="FAD/NAD(P)-binding domain"/>
    <property type="match status" value="1"/>
</dbReference>
<dbReference type="PRINTS" id="PR00370">
    <property type="entry name" value="FMOXYGENASE"/>
</dbReference>
<dbReference type="SUPFAM" id="SSF51905">
    <property type="entry name" value="FAD/NAD(P)-binding domain"/>
    <property type="match status" value="1"/>
</dbReference>
<dbReference type="InterPro" id="IPR036188">
    <property type="entry name" value="FAD/NAD-bd_sf"/>
</dbReference>
<dbReference type="InterPro" id="IPR020946">
    <property type="entry name" value="Flavin_mOase-like"/>
</dbReference>
<dbReference type="STRING" id="239498.AXK60_14570"/>
<dbReference type="SUPFAM" id="SSF51735">
    <property type="entry name" value="NAD(P)-binding Rossmann-fold domains"/>
    <property type="match status" value="1"/>
</dbReference>
<keyword evidence="5" id="KW-0521">NADP</keyword>
<evidence type="ECO:0000256" key="3">
    <source>
        <dbReference type="ARBA" id="ARBA00022630"/>
    </source>
</evidence>
<gene>
    <name evidence="7" type="ORF">AXK60_14570</name>
</gene>
<reference evidence="8" key="1">
    <citation type="submission" date="2016-02" db="EMBL/GenBank/DDBJ databases">
        <authorList>
            <person name="Wen L."/>
            <person name="He K."/>
            <person name="Yang H."/>
        </authorList>
    </citation>
    <scope>NUCLEOTIDE SEQUENCE [LARGE SCALE GENOMIC DNA]</scope>
    <source>
        <strain evidence="8">JCM 15929</strain>
    </source>
</reference>
<keyword evidence="7" id="KW-0503">Monooxygenase</keyword>
<protein>
    <submittedName>
        <fullName evidence="7">Monooxygenase</fullName>
    </submittedName>
</protein>
<dbReference type="GO" id="GO:0050661">
    <property type="term" value="F:NADP binding"/>
    <property type="evidence" value="ECO:0007669"/>
    <property type="project" value="InterPro"/>
</dbReference>
<comment type="similarity">
    <text evidence="1">Belongs to the FMO family.</text>
</comment>
<dbReference type="EMBL" id="LSRF01000058">
    <property type="protein sequence ID" value="KXP04130.1"/>
    <property type="molecule type" value="Genomic_DNA"/>
</dbReference>
<dbReference type="GO" id="GO:0050660">
    <property type="term" value="F:flavin adenine dinucleotide binding"/>
    <property type="evidence" value="ECO:0007669"/>
    <property type="project" value="InterPro"/>
</dbReference>
<evidence type="ECO:0000256" key="2">
    <source>
        <dbReference type="ARBA" id="ARBA00010139"/>
    </source>
</evidence>
<comment type="caution">
    <text evidence="7">The sequence shown here is derived from an EMBL/GenBank/DDBJ whole genome shotgun (WGS) entry which is preliminary data.</text>
</comment>